<keyword evidence="4" id="KW-0720">Serine protease</keyword>
<comment type="caution">
    <text evidence="8">The sequence shown here is derived from an EMBL/GenBank/DDBJ whole genome shotgun (WGS) entry which is preliminary data.</text>
</comment>
<evidence type="ECO:0000259" key="7">
    <source>
        <dbReference type="PROSITE" id="PS50240"/>
    </source>
</evidence>
<dbReference type="PANTHER" id="PTHR24252">
    <property type="entry name" value="ACROSIN-RELATED"/>
    <property type="match status" value="1"/>
</dbReference>
<dbReference type="InterPro" id="IPR001254">
    <property type="entry name" value="Trypsin_dom"/>
</dbReference>
<evidence type="ECO:0000256" key="2">
    <source>
        <dbReference type="ARBA" id="ARBA00022729"/>
    </source>
</evidence>
<dbReference type="Pfam" id="PF00089">
    <property type="entry name" value="Trypsin"/>
    <property type="match status" value="1"/>
</dbReference>
<keyword evidence="1" id="KW-0645">Protease</keyword>
<dbReference type="PROSITE" id="PS50240">
    <property type="entry name" value="TRYPSIN_DOM"/>
    <property type="match status" value="1"/>
</dbReference>
<sequence>MKMQSMWSLWILIISISAIPYIHGQVRFQDQGPQECLSYPTELIGSCVLINECPSLNKVFVQAKAGQADALTILRRSVCSAGSSGRLNVCCPPKNSVPSGGSFPERCGGKNHTQRIVGGDNAQLTQWPWMAILRASGGDFGGSWICGGVLISARYVLTAAHCVEDPRFT</sequence>
<dbReference type="PROSITE" id="PS00134">
    <property type="entry name" value="TRYPSIN_HIS"/>
    <property type="match status" value="1"/>
</dbReference>
<feature type="domain" description="Peptidase S1" evidence="7">
    <location>
        <begin position="116"/>
        <end position="169"/>
    </location>
</feature>
<protein>
    <recommendedName>
        <fullName evidence="7">Peptidase S1 domain-containing protein</fullName>
    </recommendedName>
</protein>
<feature type="chain" id="PRO_5043965717" description="Peptidase S1 domain-containing protein" evidence="6">
    <location>
        <begin position="25"/>
        <end position="169"/>
    </location>
</feature>
<dbReference type="InterPro" id="IPR018114">
    <property type="entry name" value="TRYPSIN_HIS"/>
</dbReference>
<proteinExistence type="predicted"/>
<dbReference type="PANTHER" id="PTHR24252:SF7">
    <property type="entry name" value="HYALIN"/>
    <property type="match status" value="1"/>
</dbReference>
<dbReference type="Gene3D" id="3.30.1640.30">
    <property type="match status" value="1"/>
</dbReference>
<evidence type="ECO:0000256" key="3">
    <source>
        <dbReference type="ARBA" id="ARBA00022801"/>
    </source>
</evidence>
<gene>
    <name evidence="8" type="ORF">MNOR_LOCUS18527</name>
</gene>
<dbReference type="GO" id="GO:0006508">
    <property type="term" value="P:proteolysis"/>
    <property type="evidence" value="ECO:0007669"/>
    <property type="project" value="UniProtKB-KW"/>
</dbReference>
<organism evidence="8 9">
    <name type="scientific">Meganyctiphanes norvegica</name>
    <name type="common">Northern krill</name>
    <name type="synonym">Thysanopoda norvegica</name>
    <dbReference type="NCBI Taxonomy" id="48144"/>
    <lineage>
        <taxon>Eukaryota</taxon>
        <taxon>Metazoa</taxon>
        <taxon>Ecdysozoa</taxon>
        <taxon>Arthropoda</taxon>
        <taxon>Crustacea</taxon>
        <taxon>Multicrustacea</taxon>
        <taxon>Malacostraca</taxon>
        <taxon>Eumalacostraca</taxon>
        <taxon>Eucarida</taxon>
        <taxon>Euphausiacea</taxon>
        <taxon>Euphausiidae</taxon>
        <taxon>Meganyctiphanes</taxon>
    </lineage>
</organism>
<evidence type="ECO:0000256" key="1">
    <source>
        <dbReference type="ARBA" id="ARBA00022670"/>
    </source>
</evidence>
<evidence type="ECO:0000313" key="8">
    <source>
        <dbReference type="EMBL" id="CAL4107281.1"/>
    </source>
</evidence>
<feature type="non-terminal residue" evidence="8">
    <location>
        <position position="169"/>
    </location>
</feature>
<feature type="signal peptide" evidence="6">
    <location>
        <begin position="1"/>
        <end position="24"/>
    </location>
</feature>
<name>A0AAV2QYJ6_MEGNR</name>
<dbReference type="InterPro" id="IPR022700">
    <property type="entry name" value="CLIP"/>
</dbReference>
<dbReference type="InterPro" id="IPR043504">
    <property type="entry name" value="Peptidase_S1_PA_chymotrypsin"/>
</dbReference>
<evidence type="ECO:0000256" key="6">
    <source>
        <dbReference type="SAM" id="SignalP"/>
    </source>
</evidence>
<dbReference type="EMBL" id="CAXKWB010013309">
    <property type="protein sequence ID" value="CAL4107281.1"/>
    <property type="molecule type" value="Genomic_DNA"/>
</dbReference>
<dbReference type="Proteomes" id="UP001497623">
    <property type="component" value="Unassembled WGS sequence"/>
</dbReference>
<dbReference type="AlphaFoldDB" id="A0AAV2QYJ6"/>
<dbReference type="InterPro" id="IPR009003">
    <property type="entry name" value="Peptidase_S1_PA"/>
</dbReference>
<keyword evidence="2 6" id="KW-0732">Signal</keyword>
<keyword evidence="5" id="KW-1015">Disulfide bond</keyword>
<reference evidence="8 9" key="1">
    <citation type="submission" date="2024-05" db="EMBL/GenBank/DDBJ databases">
        <authorList>
            <person name="Wallberg A."/>
        </authorList>
    </citation>
    <scope>NUCLEOTIDE SEQUENCE [LARGE SCALE GENOMIC DNA]</scope>
</reference>
<evidence type="ECO:0000313" key="9">
    <source>
        <dbReference type="Proteomes" id="UP001497623"/>
    </source>
</evidence>
<dbReference type="SUPFAM" id="SSF50494">
    <property type="entry name" value="Trypsin-like serine proteases"/>
    <property type="match status" value="1"/>
</dbReference>
<dbReference type="Gene3D" id="2.40.10.10">
    <property type="entry name" value="Trypsin-like serine proteases"/>
    <property type="match status" value="1"/>
</dbReference>
<evidence type="ECO:0000256" key="5">
    <source>
        <dbReference type="ARBA" id="ARBA00023157"/>
    </source>
</evidence>
<dbReference type="GO" id="GO:0004252">
    <property type="term" value="F:serine-type endopeptidase activity"/>
    <property type="evidence" value="ECO:0007669"/>
    <property type="project" value="InterPro"/>
</dbReference>
<dbReference type="InterPro" id="IPR038565">
    <property type="entry name" value="CLIP_sf"/>
</dbReference>
<keyword evidence="9" id="KW-1185">Reference proteome</keyword>
<keyword evidence="3" id="KW-0378">Hydrolase</keyword>
<evidence type="ECO:0000256" key="4">
    <source>
        <dbReference type="ARBA" id="ARBA00022825"/>
    </source>
</evidence>
<accession>A0AAV2QYJ6</accession>
<dbReference type="Pfam" id="PF12032">
    <property type="entry name" value="CLIP"/>
    <property type="match status" value="1"/>
</dbReference>